<keyword evidence="9" id="KW-1208">Phospholipid metabolism</keyword>
<dbReference type="SUPFAM" id="SSF53474">
    <property type="entry name" value="alpha/beta-Hydrolases"/>
    <property type="match status" value="1"/>
</dbReference>
<dbReference type="Gene3D" id="3.40.50.1820">
    <property type="entry name" value="alpha/beta hydrolase"/>
    <property type="match status" value="1"/>
</dbReference>
<keyword evidence="6" id="KW-0808">Transferase</keyword>
<dbReference type="PRINTS" id="PR00111">
    <property type="entry name" value="ABHYDROLASE"/>
</dbReference>
<reference evidence="15" key="1">
    <citation type="journal article" date="2017" name="Cell">
        <title>Insights into land plant evolution garnered from the Marchantia polymorpha genome.</title>
        <authorList>
            <person name="Bowman J.L."/>
            <person name="Kohchi T."/>
            <person name="Yamato K.T."/>
            <person name="Jenkins J."/>
            <person name="Shu S."/>
            <person name="Ishizaki K."/>
            <person name="Yamaoka S."/>
            <person name="Nishihama R."/>
            <person name="Nakamura Y."/>
            <person name="Berger F."/>
            <person name="Adam C."/>
            <person name="Aki S.S."/>
            <person name="Althoff F."/>
            <person name="Araki T."/>
            <person name="Arteaga-Vazquez M.A."/>
            <person name="Balasubrmanian S."/>
            <person name="Barry K."/>
            <person name="Bauer D."/>
            <person name="Boehm C.R."/>
            <person name="Briginshaw L."/>
            <person name="Caballero-Perez J."/>
            <person name="Catarino B."/>
            <person name="Chen F."/>
            <person name="Chiyoda S."/>
            <person name="Chovatia M."/>
            <person name="Davies K.M."/>
            <person name="Delmans M."/>
            <person name="Demura T."/>
            <person name="Dierschke T."/>
            <person name="Dolan L."/>
            <person name="Dorantes-Acosta A.E."/>
            <person name="Eklund D.M."/>
            <person name="Florent S.N."/>
            <person name="Flores-Sandoval E."/>
            <person name="Fujiyama A."/>
            <person name="Fukuzawa H."/>
            <person name="Galik B."/>
            <person name="Grimanelli D."/>
            <person name="Grimwood J."/>
            <person name="Grossniklaus U."/>
            <person name="Hamada T."/>
            <person name="Haseloff J."/>
            <person name="Hetherington A.J."/>
            <person name="Higo A."/>
            <person name="Hirakawa Y."/>
            <person name="Hundley H.N."/>
            <person name="Ikeda Y."/>
            <person name="Inoue K."/>
            <person name="Inoue S.I."/>
            <person name="Ishida S."/>
            <person name="Jia Q."/>
            <person name="Kakita M."/>
            <person name="Kanazawa T."/>
            <person name="Kawai Y."/>
            <person name="Kawashima T."/>
            <person name="Kennedy M."/>
            <person name="Kinose K."/>
            <person name="Kinoshita T."/>
            <person name="Kohara Y."/>
            <person name="Koide E."/>
            <person name="Komatsu K."/>
            <person name="Kopischke S."/>
            <person name="Kubo M."/>
            <person name="Kyozuka J."/>
            <person name="Lagercrantz U."/>
            <person name="Lin S.S."/>
            <person name="Lindquist E."/>
            <person name="Lipzen A.M."/>
            <person name="Lu C.W."/>
            <person name="De Luna E."/>
            <person name="Martienssen R.A."/>
            <person name="Minamino N."/>
            <person name="Mizutani M."/>
            <person name="Mizutani M."/>
            <person name="Mochizuki N."/>
            <person name="Monte I."/>
            <person name="Mosher R."/>
            <person name="Nagasaki H."/>
            <person name="Nakagami H."/>
            <person name="Naramoto S."/>
            <person name="Nishitani K."/>
            <person name="Ohtani M."/>
            <person name="Okamoto T."/>
            <person name="Okumura M."/>
            <person name="Phillips J."/>
            <person name="Pollak B."/>
            <person name="Reinders A."/>
            <person name="Rovekamp M."/>
            <person name="Sano R."/>
            <person name="Sawa S."/>
            <person name="Schmid M.W."/>
            <person name="Shirakawa M."/>
            <person name="Solano R."/>
            <person name="Spunde A."/>
            <person name="Suetsugu N."/>
            <person name="Sugano S."/>
            <person name="Sugiyama A."/>
            <person name="Sun R."/>
            <person name="Suzuki Y."/>
            <person name="Takenaka M."/>
            <person name="Takezawa D."/>
            <person name="Tomogane H."/>
            <person name="Tsuzuki M."/>
            <person name="Ueda T."/>
            <person name="Umeda M."/>
            <person name="Ward J.M."/>
            <person name="Watanabe Y."/>
            <person name="Yazaki K."/>
            <person name="Yokoyama R."/>
            <person name="Yoshitake Y."/>
            <person name="Yotsui I."/>
            <person name="Zachgo S."/>
            <person name="Schmutz J."/>
        </authorList>
    </citation>
    <scope>NUCLEOTIDE SEQUENCE [LARGE SCALE GENOMIC DNA]</scope>
    <source>
        <strain evidence="15">Tak-1</strain>
    </source>
</reference>
<evidence type="ECO:0000256" key="7">
    <source>
        <dbReference type="ARBA" id="ARBA00023098"/>
    </source>
</evidence>
<evidence type="ECO:0000256" key="8">
    <source>
        <dbReference type="ARBA" id="ARBA00023209"/>
    </source>
</evidence>
<comment type="catalytic activity">
    <reaction evidence="1">
        <text>a 1-acyl-sn-glycero-3-phosphate + an acyl-CoA = a 1,2-diacyl-sn-glycero-3-phosphate + CoA</text>
        <dbReference type="Rhea" id="RHEA:19709"/>
        <dbReference type="ChEBI" id="CHEBI:57287"/>
        <dbReference type="ChEBI" id="CHEBI:57970"/>
        <dbReference type="ChEBI" id="CHEBI:58342"/>
        <dbReference type="ChEBI" id="CHEBI:58608"/>
        <dbReference type="EC" id="2.3.1.51"/>
    </reaction>
</comment>
<keyword evidence="7" id="KW-0443">Lipid metabolism</keyword>
<evidence type="ECO:0000313" key="14">
    <source>
        <dbReference type="EMBL" id="PTQ40820.1"/>
    </source>
</evidence>
<dbReference type="GO" id="GO:0005737">
    <property type="term" value="C:cytoplasm"/>
    <property type="evidence" value="ECO:0007669"/>
    <property type="project" value="UniProtKB-SubCell"/>
</dbReference>
<evidence type="ECO:0000256" key="3">
    <source>
        <dbReference type="ARBA" id="ARBA00013211"/>
    </source>
</evidence>
<dbReference type="PANTHER" id="PTHR42886:SF29">
    <property type="entry name" value="PUMMELIG, ISOFORM A"/>
    <property type="match status" value="1"/>
</dbReference>
<dbReference type="GO" id="GO:0003841">
    <property type="term" value="F:1-acylglycerol-3-phosphate O-acyltransferase activity"/>
    <property type="evidence" value="ECO:0007669"/>
    <property type="project" value="UniProtKB-EC"/>
</dbReference>
<keyword evidence="10" id="KW-0012">Acyltransferase</keyword>
<feature type="domain" description="AB hydrolase-1" evidence="13">
    <location>
        <begin position="107"/>
        <end position="234"/>
    </location>
</feature>
<dbReference type="OrthoDB" id="7457040at2759"/>
<dbReference type="AlphaFoldDB" id="A0A2R6X3Y8"/>
<keyword evidence="4" id="KW-0963">Cytoplasm</keyword>
<dbReference type="EC" id="2.3.1.51" evidence="3"/>
<dbReference type="EMBL" id="KZ772709">
    <property type="protein sequence ID" value="PTQ40819.1"/>
    <property type="molecule type" value="Genomic_DNA"/>
</dbReference>
<evidence type="ECO:0000259" key="13">
    <source>
        <dbReference type="Pfam" id="PF00561"/>
    </source>
</evidence>
<dbReference type="GO" id="GO:0055088">
    <property type="term" value="P:lipid homeostasis"/>
    <property type="evidence" value="ECO:0000318"/>
    <property type="project" value="GO_Central"/>
</dbReference>
<evidence type="ECO:0000256" key="5">
    <source>
        <dbReference type="ARBA" id="ARBA00022516"/>
    </source>
</evidence>
<dbReference type="GO" id="GO:0004623">
    <property type="term" value="F:phospholipase A2 activity"/>
    <property type="evidence" value="ECO:0000318"/>
    <property type="project" value="GO_Central"/>
</dbReference>
<evidence type="ECO:0000256" key="4">
    <source>
        <dbReference type="ARBA" id="ARBA00022490"/>
    </source>
</evidence>
<dbReference type="InterPro" id="IPR029058">
    <property type="entry name" value="AB_hydrolase_fold"/>
</dbReference>
<dbReference type="GO" id="GO:0042171">
    <property type="term" value="F:lysophosphatidic acid acyltransferase activity"/>
    <property type="evidence" value="ECO:0000318"/>
    <property type="project" value="GO_Central"/>
</dbReference>
<dbReference type="Proteomes" id="UP000244005">
    <property type="component" value="Unassembled WGS sequence"/>
</dbReference>
<dbReference type="GO" id="GO:0055089">
    <property type="term" value="P:fatty acid homeostasis"/>
    <property type="evidence" value="ECO:0007669"/>
    <property type="project" value="EnsemblPlants"/>
</dbReference>
<dbReference type="InterPro" id="IPR000073">
    <property type="entry name" value="AB_hydrolase_1"/>
</dbReference>
<organism evidence="14 15">
    <name type="scientific">Marchantia polymorpha</name>
    <name type="common">Common liverwort</name>
    <name type="synonym">Marchantia aquatica</name>
    <dbReference type="NCBI Taxonomy" id="3197"/>
    <lineage>
        <taxon>Eukaryota</taxon>
        <taxon>Viridiplantae</taxon>
        <taxon>Streptophyta</taxon>
        <taxon>Embryophyta</taxon>
        <taxon>Marchantiophyta</taxon>
        <taxon>Marchantiopsida</taxon>
        <taxon>Marchantiidae</taxon>
        <taxon>Marchantiales</taxon>
        <taxon>Marchantiaceae</taxon>
        <taxon>Marchantia</taxon>
    </lineage>
</organism>
<evidence type="ECO:0000256" key="11">
    <source>
        <dbReference type="ARBA" id="ARBA00038097"/>
    </source>
</evidence>
<dbReference type="GO" id="GO:0006654">
    <property type="term" value="P:phosphatidic acid biosynthetic process"/>
    <property type="evidence" value="ECO:0000318"/>
    <property type="project" value="GO_Central"/>
</dbReference>
<keyword evidence="15" id="KW-1185">Reference proteome</keyword>
<dbReference type="GO" id="GO:0055091">
    <property type="term" value="P:phospholipid homeostasis"/>
    <property type="evidence" value="ECO:0007669"/>
    <property type="project" value="EnsemblPlants"/>
</dbReference>
<name>A0A2R6X3Y8_MARPO</name>
<dbReference type="PANTHER" id="PTHR42886">
    <property type="entry name" value="RE40534P-RELATED"/>
    <property type="match status" value="1"/>
</dbReference>
<dbReference type="Gramene" id="Mp3g11880.1">
    <property type="protein sequence ID" value="Mp3g11880.1.cds"/>
    <property type="gene ID" value="Mp3g11880"/>
</dbReference>
<keyword evidence="8" id="KW-0594">Phospholipid biosynthesis</keyword>
<evidence type="ECO:0000256" key="2">
    <source>
        <dbReference type="ARBA" id="ARBA00004496"/>
    </source>
</evidence>
<evidence type="ECO:0000313" key="15">
    <source>
        <dbReference type="Proteomes" id="UP000244005"/>
    </source>
</evidence>
<reference evidence="14" key="2">
    <citation type="submission" date="2017-12" db="EMBL/GenBank/DDBJ databases">
        <title>WGS assembly of Marchantia polymorpha.</title>
        <authorList>
            <person name="Bowman J.L."/>
            <person name="Kohchi T."/>
            <person name="Yamato K.T."/>
            <person name="Jenkins J."/>
            <person name="Shu S."/>
            <person name="Ishizaki K."/>
            <person name="Yamaoka S."/>
            <person name="Nishihama R."/>
            <person name="Nakamura Y."/>
            <person name="Berger F."/>
            <person name="Adam C."/>
            <person name="Aki S.S."/>
            <person name="Althoff F."/>
            <person name="Araki T."/>
            <person name="Arteaga-Vazquez M.A."/>
            <person name="Balasubrmanian S."/>
            <person name="Bauer D."/>
            <person name="Boehm C.R."/>
            <person name="Briginshaw L."/>
            <person name="Caballero-Perez J."/>
            <person name="Catarino B."/>
            <person name="Chen F."/>
            <person name="Chiyoda S."/>
            <person name="Chovatia M."/>
            <person name="Davies K.M."/>
            <person name="Delmans M."/>
            <person name="Demura T."/>
            <person name="Dierschke T."/>
            <person name="Dolan L."/>
            <person name="Dorantes-Acosta A.E."/>
            <person name="Eklund D.M."/>
            <person name="Florent S.N."/>
            <person name="Flores-Sandoval E."/>
            <person name="Fujiyama A."/>
            <person name="Fukuzawa H."/>
            <person name="Galik B."/>
            <person name="Grimanelli D."/>
            <person name="Grimwood J."/>
            <person name="Grossniklaus U."/>
            <person name="Hamada T."/>
            <person name="Haseloff J."/>
            <person name="Hetherington A.J."/>
            <person name="Higo A."/>
            <person name="Hirakawa Y."/>
            <person name="Hundley H.N."/>
            <person name="Ikeda Y."/>
            <person name="Inoue K."/>
            <person name="Inoue S."/>
            <person name="Ishida S."/>
            <person name="Jia Q."/>
            <person name="Kakita M."/>
            <person name="Kanazawa T."/>
            <person name="Kawai Y."/>
            <person name="Kawashima T."/>
            <person name="Kennedy M."/>
            <person name="Kinose K."/>
            <person name="Kinoshita T."/>
            <person name="Kohara Y."/>
            <person name="Koide E."/>
            <person name="Komatsu K."/>
            <person name="Kopischke S."/>
            <person name="Kubo M."/>
            <person name="Kyozuka J."/>
            <person name="Lagercrantz U."/>
            <person name="Lin S.S."/>
            <person name="Lindquist E."/>
            <person name="Lipzen A.M."/>
            <person name="Lu C."/>
            <person name="Luna E.D."/>
            <person name="Martienssen R.A."/>
            <person name="Minamino N."/>
            <person name="Mizutani M."/>
            <person name="Mizutani M."/>
            <person name="Mochizuki N."/>
            <person name="Monte I."/>
            <person name="Mosher R."/>
            <person name="Nagasaki H."/>
            <person name="Nakagami H."/>
            <person name="Naramoto S."/>
            <person name="Nishitani K."/>
            <person name="Ohtani M."/>
            <person name="Okamoto T."/>
            <person name="Okumura M."/>
            <person name="Phillips J."/>
            <person name="Pollak B."/>
            <person name="Reinders A."/>
            <person name="Roevekamp M."/>
            <person name="Sano R."/>
            <person name="Sawa S."/>
            <person name="Schmid M.W."/>
            <person name="Shirakawa M."/>
            <person name="Solano R."/>
            <person name="Spunde A."/>
            <person name="Suetsugu N."/>
            <person name="Sugano S."/>
            <person name="Sugiyama A."/>
            <person name="Sun R."/>
            <person name="Suzuki Y."/>
            <person name="Takenaka M."/>
            <person name="Takezawa D."/>
            <person name="Tomogane H."/>
            <person name="Tsuzuki M."/>
            <person name="Ueda T."/>
            <person name="Umeda M."/>
            <person name="Ward J.M."/>
            <person name="Watanabe Y."/>
            <person name="Yazaki K."/>
            <person name="Yokoyama R."/>
            <person name="Yoshitake Y."/>
            <person name="Yotsui I."/>
            <person name="Zachgo S."/>
            <person name="Schmutz J."/>
        </authorList>
    </citation>
    <scope>NUCLEOTIDE SEQUENCE [LARGE SCALE GENOMIC DNA]</scope>
    <source>
        <strain evidence="14">Tak-1</strain>
    </source>
</reference>
<comment type="subcellular location">
    <subcellularLocation>
        <location evidence="2">Cytoplasm</location>
    </subcellularLocation>
</comment>
<evidence type="ECO:0000256" key="1">
    <source>
        <dbReference type="ARBA" id="ARBA00001141"/>
    </source>
</evidence>
<gene>
    <name evidence="14" type="ORF">MARPO_0037s0009</name>
</gene>
<evidence type="ECO:0000256" key="9">
    <source>
        <dbReference type="ARBA" id="ARBA00023264"/>
    </source>
</evidence>
<evidence type="ECO:0000256" key="10">
    <source>
        <dbReference type="ARBA" id="ARBA00023315"/>
    </source>
</evidence>
<protein>
    <recommendedName>
        <fullName evidence="3">1-acylglycerol-3-phosphate O-acyltransferase</fullName>
        <ecNumber evidence="3">2.3.1.51</ecNumber>
    </recommendedName>
    <alternativeName>
        <fullName evidence="12">Lipid droplet-binding protein CGI-58 homolog</fullName>
    </alternativeName>
</protein>
<dbReference type="FunFam" id="3.40.50.1820:FF:000124">
    <property type="entry name" value="Probable 1-acylglycerol-3-phosphate O-acyltransferase"/>
    <property type="match status" value="1"/>
</dbReference>
<sequence length="417" mass="46979">MRRAVLKRMAEKNSLQHTAAELSADANSKSWLNAWRQCLRWSPTSKEDTVQSEKRLLTSLVKTPYIQQQVNIGSGAPGARVHWFRSQSSEDRFINTVTFDKGAPDTPTLVMVHGYGAAQGFFFRNFDALAEKFRVHAIDQIGWGASSRPDFTCKSTEETESWFVDSLEEWRKEMKLGKFILLGHSLGGYVAARYALKHPENVEHLILVGSAGFSSELDQRVLEFRSTWKGAFINYLWESNVTPQKFVRFIGPWGPQIVRGYTGARFGTRAVGTVLDDNESKLLSDYIFHTLAARPSGEYCLKYIFAFGAAARLPLTQSAPDWKVPTSFIYGTEDWMDWKGAQKASELMNVPTEIIRVPQGGHFVFMDNARDFHSAVFYACRKFLATGPDDPINKLAPGLSIPPRLSKDDITSTKNVR</sequence>
<dbReference type="OMA" id="AFHSMMQ"/>
<evidence type="ECO:0000256" key="6">
    <source>
        <dbReference type="ARBA" id="ARBA00022679"/>
    </source>
</evidence>
<dbReference type="EMBL" id="KZ772709">
    <property type="protein sequence ID" value="PTQ40820.1"/>
    <property type="molecule type" value="Genomic_DNA"/>
</dbReference>
<proteinExistence type="inferred from homology"/>
<dbReference type="Pfam" id="PF00561">
    <property type="entry name" value="Abhydrolase_1"/>
    <property type="match status" value="1"/>
</dbReference>
<evidence type="ECO:0000256" key="12">
    <source>
        <dbReference type="ARBA" id="ARBA00075419"/>
    </source>
</evidence>
<comment type="similarity">
    <text evidence="11">Belongs to the peptidase S33 family. ABHD4/ABHD5 subfamily.</text>
</comment>
<dbReference type="Gramene" id="Mp3g11880.2">
    <property type="protein sequence ID" value="Mp3g11880.2.cds"/>
    <property type="gene ID" value="Mp3g11880"/>
</dbReference>
<accession>A0A2R6X3Y8</accession>
<dbReference type="GO" id="GO:0070328">
    <property type="term" value="P:triglyceride homeostasis"/>
    <property type="evidence" value="ECO:0007669"/>
    <property type="project" value="EnsemblPlants"/>
</dbReference>
<keyword evidence="5" id="KW-0444">Lipid biosynthesis</keyword>